<dbReference type="EC" id="3.4.11.2" evidence="4"/>
<dbReference type="InterPro" id="IPR027268">
    <property type="entry name" value="Peptidase_M4/M1_CTD_sf"/>
</dbReference>
<keyword evidence="6" id="KW-0645">Protease</keyword>
<dbReference type="PANTHER" id="PTHR11533">
    <property type="entry name" value="PROTEASE M1 ZINC METALLOPROTEASE"/>
    <property type="match status" value="1"/>
</dbReference>
<comment type="similarity">
    <text evidence="3">Belongs to the peptidase M1 family.</text>
</comment>
<dbReference type="InterPro" id="IPR042097">
    <property type="entry name" value="Aminopeptidase_N-like_N_sf"/>
</dbReference>
<evidence type="ECO:0000259" key="15">
    <source>
        <dbReference type="Pfam" id="PF17900"/>
    </source>
</evidence>
<evidence type="ECO:0000256" key="11">
    <source>
        <dbReference type="ARBA" id="ARBA00029811"/>
    </source>
</evidence>
<dbReference type="PRINTS" id="PR00756">
    <property type="entry name" value="ALADIPTASE"/>
</dbReference>
<feature type="domain" description="Peptidase M1 membrane alanine aminopeptidase" evidence="14">
    <location>
        <begin position="247"/>
        <end position="433"/>
    </location>
</feature>
<name>A0A542ZI79_9MICO</name>
<keyword evidence="17" id="KW-1185">Reference proteome</keyword>
<dbReference type="RefSeq" id="WP_141787990.1">
    <property type="nucleotide sequence ID" value="NZ_BAAAKX010000005.1"/>
</dbReference>
<dbReference type="Proteomes" id="UP000319514">
    <property type="component" value="Unassembled WGS sequence"/>
</dbReference>
<reference evidence="16 17" key="1">
    <citation type="submission" date="2019-06" db="EMBL/GenBank/DDBJ databases">
        <title>Sequencing the genomes of 1000 actinobacteria strains.</title>
        <authorList>
            <person name="Klenk H.-P."/>
        </authorList>
    </citation>
    <scope>NUCLEOTIDE SEQUENCE [LARGE SCALE GENOMIC DNA]</scope>
    <source>
        <strain evidence="16 17">DSM 18082</strain>
    </source>
</reference>
<accession>A0A542ZI79</accession>
<evidence type="ECO:0000256" key="2">
    <source>
        <dbReference type="ARBA" id="ARBA00001947"/>
    </source>
</evidence>
<evidence type="ECO:0000256" key="1">
    <source>
        <dbReference type="ARBA" id="ARBA00000098"/>
    </source>
</evidence>
<evidence type="ECO:0000313" key="16">
    <source>
        <dbReference type="EMBL" id="TQL60044.1"/>
    </source>
</evidence>
<dbReference type="CDD" id="cd09603">
    <property type="entry name" value="M1_APN_like"/>
    <property type="match status" value="1"/>
</dbReference>
<evidence type="ECO:0000256" key="6">
    <source>
        <dbReference type="ARBA" id="ARBA00022670"/>
    </source>
</evidence>
<evidence type="ECO:0000256" key="8">
    <source>
        <dbReference type="ARBA" id="ARBA00022801"/>
    </source>
</evidence>
<dbReference type="SUPFAM" id="SSF63737">
    <property type="entry name" value="Leukotriene A4 hydrolase N-terminal domain"/>
    <property type="match status" value="1"/>
</dbReference>
<feature type="domain" description="Aminopeptidase N-like N-terminal" evidence="15">
    <location>
        <begin position="31"/>
        <end position="202"/>
    </location>
</feature>
<evidence type="ECO:0000256" key="3">
    <source>
        <dbReference type="ARBA" id="ARBA00010136"/>
    </source>
</evidence>
<dbReference type="OrthoDB" id="100605at2"/>
<dbReference type="Pfam" id="PF01433">
    <property type="entry name" value="Peptidase_M1"/>
    <property type="match status" value="1"/>
</dbReference>
<evidence type="ECO:0000256" key="4">
    <source>
        <dbReference type="ARBA" id="ARBA00012564"/>
    </source>
</evidence>
<dbReference type="InterPro" id="IPR014782">
    <property type="entry name" value="Peptidase_M1_dom"/>
</dbReference>
<proteinExistence type="inferred from homology"/>
<keyword evidence="10" id="KW-0482">Metalloprotease</keyword>
<feature type="compositionally biased region" description="Low complexity" evidence="13">
    <location>
        <begin position="1"/>
        <end position="18"/>
    </location>
</feature>
<dbReference type="SUPFAM" id="SSF55486">
    <property type="entry name" value="Metalloproteases ('zincins'), catalytic domain"/>
    <property type="match status" value="1"/>
</dbReference>
<dbReference type="GO" id="GO:0008237">
    <property type="term" value="F:metallopeptidase activity"/>
    <property type="evidence" value="ECO:0007669"/>
    <property type="project" value="UniProtKB-KW"/>
</dbReference>
<evidence type="ECO:0000256" key="13">
    <source>
        <dbReference type="SAM" id="MobiDB-lite"/>
    </source>
</evidence>
<dbReference type="InterPro" id="IPR045357">
    <property type="entry name" value="Aminopeptidase_N-like_N"/>
</dbReference>
<dbReference type="GO" id="GO:0016285">
    <property type="term" value="F:alanyl aminopeptidase activity"/>
    <property type="evidence" value="ECO:0007669"/>
    <property type="project" value="UniProtKB-EC"/>
</dbReference>
<dbReference type="InterPro" id="IPR001930">
    <property type="entry name" value="Peptidase_M1"/>
</dbReference>
<dbReference type="InterPro" id="IPR050344">
    <property type="entry name" value="Peptidase_M1_aminopeptidases"/>
</dbReference>
<evidence type="ECO:0000256" key="12">
    <source>
        <dbReference type="ARBA" id="ARBA00031533"/>
    </source>
</evidence>
<keyword evidence="16" id="KW-0031">Aminopeptidase</keyword>
<dbReference type="GO" id="GO:0006508">
    <property type="term" value="P:proteolysis"/>
    <property type="evidence" value="ECO:0007669"/>
    <property type="project" value="UniProtKB-KW"/>
</dbReference>
<comment type="catalytic activity">
    <reaction evidence="1">
        <text>Release of an N-terminal amino acid, Xaa-|-Yaa- from a peptide, amide or arylamide. Xaa is preferably Ala, but may be most amino acids including Pro (slow action). When a terminal hydrophobic residue is followed by a prolyl residue, the two may be released as an intact Xaa-Pro dipeptide.</text>
        <dbReference type="EC" id="3.4.11.2"/>
    </reaction>
</comment>
<feature type="region of interest" description="Disordered" evidence="13">
    <location>
        <begin position="1"/>
        <end position="20"/>
    </location>
</feature>
<keyword evidence="7" id="KW-0479">Metal-binding</keyword>
<keyword evidence="8" id="KW-0378">Hydrolase</keyword>
<protein>
    <recommendedName>
        <fullName evidence="5">Aminopeptidase N</fullName>
        <ecNumber evidence="4">3.4.11.2</ecNumber>
    </recommendedName>
    <alternativeName>
        <fullName evidence="11">Alanine aminopeptidase</fullName>
    </alternativeName>
    <alternativeName>
        <fullName evidence="12">Lysyl aminopeptidase</fullName>
    </alternativeName>
</protein>
<dbReference type="Gene3D" id="2.60.40.1730">
    <property type="entry name" value="tricorn interacting facor f3 domain"/>
    <property type="match status" value="1"/>
</dbReference>
<dbReference type="EMBL" id="VFOQ01000001">
    <property type="protein sequence ID" value="TQL60044.1"/>
    <property type="molecule type" value="Genomic_DNA"/>
</dbReference>
<dbReference type="Pfam" id="PF17900">
    <property type="entry name" value="Peptidase_M1_N"/>
    <property type="match status" value="1"/>
</dbReference>
<evidence type="ECO:0000256" key="9">
    <source>
        <dbReference type="ARBA" id="ARBA00022833"/>
    </source>
</evidence>
<keyword evidence="9" id="KW-0862">Zinc</keyword>
<gene>
    <name evidence="16" type="ORF">FB474_1420</name>
</gene>
<dbReference type="GO" id="GO:0008270">
    <property type="term" value="F:zinc ion binding"/>
    <property type="evidence" value="ECO:0007669"/>
    <property type="project" value="InterPro"/>
</dbReference>
<organism evidence="16 17">
    <name type="scientific">Oryzihumus leptocrescens</name>
    <dbReference type="NCBI Taxonomy" id="297536"/>
    <lineage>
        <taxon>Bacteria</taxon>
        <taxon>Bacillati</taxon>
        <taxon>Actinomycetota</taxon>
        <taxon>Actinomycetes</taxon>
        <taxon>Micrococcales</taxon>
        <taxon>Intrasporangiaceae</taxon>
        <taxon>Oryzihumus</taxon>
    </lineage>
</organism>
<comment type="caution">
    <text evidence="16">The sequence shown here is derived from an EMBL/GenBank/DDBJ whole genome shotgun (WGS) entry which is preliminary data.</text>
</comment>
<sequence length="454" mass="49762">MRAAPSGPGPGAATAGDPYLPTHGNGGYHASRYELDLDYRVVSNHLAGRARLSLVATQSLSRFSLDLGALRVARVSVDGRRPARYVHRGGKLHVTPAEALPAGAVFVVEVIYSGNPRPLRSPWGEVGWEELTDGVIVASQPDGAPSWFPCNDQPGDKASYRFTVTTDATYEVLANGTLVGQSRLASRRRWVFEQAEPMSTYLATVQVGRYDLVELAGGPVPQRALVPARLKSLLLNDFRRQPEMVQLFTQLFGPYPFPAYAVVVTDDDLEIPVEAQGLSVFGANHLDGHEGQQRLVAHELAHQWFGNSVTIGTWQHIWLHEGFACYAEWLWSEHRGGPSAQALAVQHHARLARLPQDLVLADPGPALMFDDRVYKRGALTLHALRVLIGDEAFFDVLRDWAATHRHGVVTTQDFVDCASRHTELPLHGLFRAWLDESALPQLPVSGGPGAAARR</sequence>
<dbReference type="AlphaFoldDB" id="A0A542ZI79"/>
<evidence type="ECO:0000256" key="5">
    <source>
        <dbReference type="ARBA" id="ARBA00015611"/>
    </source>
</evidence>
<comment type="cofactor">
    <cofactor evidence="2">
        <name>Zn(2+)</name>
        <dbReference type="ChEBI" id="CHEBI:29105"/>
    </cofactor>
</comment>
<evidence type="ECO:0000256" key="7">
    <source>
        <dbReference type="ARBA" id="ARBA00022723"/>
    </source>
</evidence>
<dbReference type="Gene3D" id="1.10.390.10">
    <property type="entry name" value="Neutral Protease Domain 2"/>
    <property type="match status" value="1"/>
</dbReference>
<evidence type="ECO:0000313" key="17">
    <source>
        <dbReference type="Proteomes" id="UP000319514"/>
    </source>
</evidence>
<evidence type="ECO:0000256" key="10">
    <source>
        <dbReference type="ARBA" id="ARBA00023049"/>
    </source>
</evidence>
<evidence type="ECO:0000259" key="14">
    <source>
        <dbReference type="Pfam" id="PF01433"/>
    </source>
</evidence>